<dbReference type="InterPro" id="IPR039708">
    <property type="entry name" value="MT1774/Rv1733c-like"/>
</dbReference>
<reference evidence="1 2" key="1">
    <citation type="submission" date="2016-10" db="EMBL/GenBank/DDBJ databases">
        <authorList>
            <person name="de Groot N.N."/>
        </authorList>
    </citation>
    <scope>NUCLEOTIDE SEQUENCE [LARGE SCALE GENOMIC DNA]</scope>
    <source>
        <strain evidence="1 2">CGMCC 4.5506</strain>
    </source>
</reference>
<evidence type="ECO:0000313" key="1">
    <source>
        <dbReference type="EMBL" id="SDC25182.1"/>
    </source>
</evidence>
<keyword evidence="2" id="KW-1185">Reference proteome</keyword>
<accession>A0A1G6K2C1</accession>
<proteinExistence type="predicted"/>
<organism evidence="1 2">
    <name type="scientific">Prauserella marina</name>
    <dbReference type="NCBI Taxonomy" id="530584"/>
    <lineage>
        <taxon>Bacteria</taxon>
        <taxon>Bacillati</taxon>
        <taxon>Actinomycetota</taxon>
        <taxon>Actinomycetes</taxon>
        <taxon>Pseudonocardiales</taxon>
        <taxon>Pseudonocardiaceae</taxon>
        <taxon>Prauserella</taxon>
    </lineage>
</organism>
<dbReference type="STRING" id="530584.SAMN05421630_101990"/>
<dbReference type="PANTHER" id="PTHR42305:SF1">
    <property type="entry name" value="MEMBRANE PROTEIN RV1733C-RELATED"/>
    <property type="match status" value="1"/>
</dbReference>
<gene>
    <name evidence="1" type="ORF">SAMN05421630_101990</name>
</gene>
<dbReference type="AlphaFoldDB" id="A0A1G6K2C1"/>
<name>A0A1G6K2C1_9PSEU</name>
<dbReference type="Proteomes" id="UP000199494">
    <property type="component" value="Unassembled WGS sequence"/>
</dbReference>
<dbReference type="EMBL" id="FMZE01000001">
    <property type="protein sequence ID" value="SDC25182.1"/>
    <property type="molecule type" value="Genomic_DNA"/>
</dbReference>
<protein>
    <submittedName>
        <fullName evidence="1">Uncharacterized protein</fullName>
    </submittedName>
</protein>
<evidence type="ECO:0000313" key="2">
    <source>
        <dbReference type="Proteomes" id="UP000199494"/>
    </source>
</evidence>
<dbReference type="PANTHER" id="PTHR42305">
    <property type="entry name" value="MEMBRANE PROTEIN RV1733C-RELATED"/>
    <property type="match status" value="1"/>
</dbReference>
<sequence>MLDVAVRREAMAMSTFSRPSGVERLFRRIHPGDTPLARGWDRLEGWLLMLVILVSVTALPFASAVGSETYADESPAVTAQARQRHQVEAVLVDNAPPVRPPVYGGASNNVTSVRAEWVLSDGTRRTGTIQAEAGSRAGSTVPIWIDARGDVVRAPLTSGEVLWNAIAVTLSLWSGIVIACAGGFWLTRKALDRRRFAEWEREWADIDPRRSR</sequence>